<gene>
    <name evidence="4" type="primary">hspA-1</name>
    <name evidence="4" type="ORF">GF1_06990</name>
</gene>
<evidence type="ECO:0000313" key="4">
    <source>
        <dbReference type="EMBL" id="BCO08323.1"/>
    </source>
</evidence>
<dbReference type="CDD" id="cd06464">
    <property type="entry name" value="ACD_sHsps-like"/>
    <property type="match status" value="1"/>
</dbReference>
<accession>A0A915XJU0</accession>
<protein>
    <submittedName>
        <fullName evidence="4">Molecular chaperone</fullName>
    </submittedName>
</protein>
<dbReference type="PROSITE" id="PS01031">
    <property type="entry name" value="SHSP"/>
    <property type="match status" value="1"/>
</dbReference>
<evidence type="ECO:0000313" key="5">
    <source>
        <dbReference type="Proteomes" id="UP001063350"/>
    </source>
</evidence>
<proteinExistence type="inferred from homology"/>
<dbReference type="KEGG" id="ddu:GF1_06990"/>
<dbReference type="InterPro" id="IPR002068">
    <property type="entry name" value="A-crystallin/Hsp20_dom"/>
</dbReference>
<evidence type="ECO:0000256" key="2">
    <source>
        <dbReference type="RuleBase" id="RU003616"/>
    </source>
</evidence>
<dbReference type="PANTHER" id="PTHR11527">
    <property type="entry name" value="HEAT-SHOCK PROTEIN 20 FAMILY MEMBER"/>
    <property type="match status" value="1"/>
</dbReference>
<dbReference type="Proteomes" id="UP001063350">
    <property type="component" value="Chromosome"/>
</dbReference>
<comment type="similarity">
    <text evidence="1 2">Belongs to the small heat shock protein (HSP20) family.</text>
</comment>
<dbReference type="InterPro" id="IPR008978">
    <property type="entry name" value="HSP20-like_chaperone"/>
</dbReference>
<evidence type="ECO:0000259" key="3">
    <source>
        <dbReference type="PROSITE" id="PS01031"/>
    </source>
</evidence>
<dbReference type="EMBL" id="AP024233">
    <property type="protein sequence ID" value="BCO08323.1"/>
    <property type="molecule type" value="Genomic_DNA"/>
</dbReference>
<dbReference type="AlphaFoldDB" id="A0A915XJU0"/>
<dbReference type="RefSeq" id="WP_267928232.1">
    <property type="nucleotide sequence ID" value="NZ_AP024233.1"/>
</dbReference>
<organism evidence="4 5">
    <name type="scientific">Desulfolithobacter dissulfuricans</name>
    <dbReference type="NCBI Taxonomy" id="2795293"/>
    <lineage>
        <taxon>Bacteria</taxon>
        <taxon>Pseudomonadati</taxon>
        <taxon>Thermodesulfobacteriota</taxon>
        <taxon>Desulfobulbia</taxon>
        <taxon>Desulfobulbales</taxon>
        <taxon>Desulfobulbaceae</taxon>
        <taxon>Desulfolithobacter</taxon>
    </lineage>
</organism>
<keyword evidence="5" id="KW-1185">Reference proteome</keyword>
<name>A0A915XJU0_9BACT</name>
<dbReference type="SUPFAM" id="SSF49764">
    <property type="entry name" value="HSP20-like chaperones"/>
    <property type="match status" value="1"/>
</dbReference>
<dbReference type="Gene3D" id="2.60.40.790">
    <property type="match status" value="1"/>
</dbReference>
<feature type="domain" description="SHSP" evidence="3">
    <location>
        <begin position="33"/>
        <end position="146"/>
    </location>
</feature>
<evidence type="ECO:0000256" key="1">
    <source>
        <dbReference type="PROSITE-ProRule" id="PRU00285"/>
    </source>
</evidence>
<dbReference type="Pfam" id="PF00011">
    <property type="entry name" value="HSP20"/>
    <property type="match status" value="1"/>
</dbReference>
<dbReference type="InterPro" id="IPR031107">
    <property type="entry name" value="Small_HSP"/>
</dbReference>
<sequence length="146" mass="16550">MDLLSKKILAELEHMQQAGRLLRNMSLARMLPMDSGGWQPPLDVYEGEDEFYIYCDLAGADRDSLSVIAEEHRVRISGRRQLPPRHAIVCVHQLEIELGPFNRVVSLPAAIDVDRVTSAYQQGMLIITMPKKQRKSKVNIRITPGE</sequence>
<reference evidence="4" key="1">
    <citation type="submission" date="2020-12" db="EMBL/GenBank/DDBJ databases">
        <title>Desulfobium dissulfuricans gen. nov., sp. nov., a novel mesophilic, sulfate-reducing bacterium isolated from a deep-sea hydrothermal vent.</title>
        <authorList>
            <person name="Hashimoto Y."/>
            <person name="Tame A."/>
            <person name="Sawayama S."/>
            <person name="Miyazaki J."/>
            <person name="Takai K."/>
            <person name="Nakagawa S."/>
        </authorList>
    </citation>
    <scope>NUCLEOTIDE SEQUENCE</scope>
    <source>
        <strain evidence="4">GF1</strain>
    </source>
</reference>